<accession>A0A0E9PFG9</accession>
<evidence type="ECO:0000313" key="1">
    <source>
        <dbReference type="EMBL" id="JAH03027.1"/>
    </source>
</evidence>
<organism evidence="1">
    <name type="scientific">Anguilla anguilla</name>
    <name type="common">European freshwater eel</name>
    <name type="synonym">Muraena anguilla</name>
    <dbReference type="NCBI Taxonomy" id="7936"/>
    <lineage>
        <taxon>Eukaryota</taxon>
        <taxon>Metazoa</taxon>
        <taxon>Chordata</taxon>
        <taxon>Craniata</taxon>
        <taxon>Vertebrata</taxon>
        <taxon>Euteleostomi</taxon>
        <taxon>Actinopterygii</taxon>
        <taxon>Neopterygii</taxon>
        <taxon>Teleostei</taxon>
        <taxon>Anguilliformes</taxon>
        <taxon>Anguillidae</taxon>
        <taxon>Anguilla</taxon>
    </lineage>
</organism>
<sequence length="18" mass="2021">MCCTLNKHLKLLGESAMK</sequence>
<proteinExistence type="predicted"/>
<reference evidence="1" key="2">
    <citation type="journal article" date="2015" name="Fish Shellfish Immunol.">
        <title>Early steps in the European eel (Anguilla anguilla)-Vibrio vulnificus interaction in the gills: Role of the RtxA13 toxin.</title>
        <authorList>
            <person name="Callol A."/>
            <person name="Pajuelo D."/>
            <person name="Ebbesson L."/>
            <person name="Teles M."/>
            <person name="MacKenzie S."/>
            <person name="Amaro C."/>
        </authorList>
    </citation>
    <scope>NUCLEOTIDE SEQUENCE</scope>
</reference>
<name>A0A0E9PFG9_ANGAN</name>
<dbReference type="EMBL" id="GBXM01105550">
    <property type="protein sequence ID" value="JAH03027.1"/>
    <property type="molecule type" value="Transcribed_RNA"/>
</dbReference>
<dbReference type="AlphaFoldDB" id="A0A0E9PFG9"/>
<reference evidence="1" key="1">
    <citation type="submission" date="2014-11" db="EMBL/GenBank/DDBJ databases">
        <authorList>
            <person name="Amaro Gonzalez C."/>
        </authorList>
    </citation>
    <scope>NUCLEOTIDE SEQUENCE</scope>
</reference>
<protein>
    <submittedName>
        <fullName evidence="1">Uncharacterized protein</fullName>
    </submittedName>
</protein>